<dbReference type="Proteomes" id="UP000244902">
    <property type="component" value="Chromosome"/>
</dbReference>
<feature type="transmembrane region" description="Helical" evidence="1">
    <location>
        <begin position="105"/>
        <end position="138"/>
    </location>
</feature>
<dbReference type="InterPro" id="IPR009936">
    <property type="entry name" value="DUF1468"/>
</dbReference>
<protein>
    <recommendedName>
        <fullName evidence="2">DUF1468 domain-containing protein</fullName>
    </recommendedName>
</protein>
<keyword evidence="1" id="KW-1133">Transmembrane helix</keyword>
<accession>A0A2U8H1C0</accession>
<evidence type="ECO:0000313" key="3">
    <source>
        <dbReference type="EMBL" id="AWI78495.1"/>
    </source>
</evidence>
<dbReference type="Pfam" id="PF07331">
    <property type="entry name" value="TctB"/>
    <property type="match status" value="1"/>
</dbReference>
<keyword evidence="1" id="KW-0812">Transmembrane</keyword>
<feature type="transmembrane region" description="Helical" evidence="1">
    <location>
        <begin position="53"/>
        <end position="72"/>
    </location>
</feature>
<gene>
    <name evidence="3" type="ORF">CEW87_03460</name>
</gene>
<dbReference type="EMBL" id="CP022188">
    <property type="protein sequence ID" value="AWI78495.1"/>
    <property type="molecule type" value="Genomic_DNA"/>
</dbReference>
<evidence type="ECO:0000256" key="1">
    <source>
        <dbReference type="SAM" id="Phobius"/>
    </source>
</evidence>
<sequence length="175" mass="18989">MPLGAPKAWRRPRQMILNRKALFPLLILILSIFYLIEAIKLGHPVTEEGIRPSFVPLVLGTLSSIFSLVLTLKATVLAKRAGDDVTSASDGSEPEAERASVVPAVLTIVAISLYIALFSIIGYALSSLLFVFAITTIFSDPGKWLLKLASSAAIVTFGYIVFEQLFGVRLPTLWG</sequence>
<feature type="transmembrane region" description="Helical" evidence="1">
    <location>
        <begin position="21"/>
        <end position="41"/>
    </location>
</feature>
<feature type="transmembrane region" description="Helical" evidence="1">
    <location>
        <begin position="144"/>
        <end position="162"/>
    </location>
</feature>
<organism evidence="3 4">
    <name type="scientific">Parazoarcus communis</name>
    <dbReference type="NCBI Taxonomy" id="41977"/>
    <lineage>
        <taxon>Bacteria</taxon>
        <taxon>Pseudomonadati</taxon>
        <taxon>Pseudomonadota</taxon>
        <taxon>Betaproteobacteria</taxon>
        <taxon>Rhodocyclales</taxon>
        <taxon>Zoogloeaceae</taxon>
        <taxon>Parazoarcus</taxon>
    </lineage>
</organism>
<evidence type="ECO:0000259" key="2">
    <source>
        <dbReference type="Pfam" id="PF07331"/>
    </source>
</evidence>
<evidence type="ECO:0000313" key="4">
    <source>
        <dbReference type="Proteomes" id="UP000244902"/>
    </source>
</evidence>
<keyword evidence="1" id="KW-0472">Membrane</keyword>
<dbReference type="AlphaFoldDB" id="A0A2U8H1C0"/>
<feature type="domain" description="DUF1468" evidence="2">
    <location>
        <begin position="23"/>
        <end position="171"/>
    </location>
</feature>
<reference evidence="3 4" key="1">
    <citation type="submission" date="2017-06" db="EMBL/GenBank/DDBJ databases">
        <title>Azoarcus sp. TSNA42 complete genome sequence.</title>
        <authorList>
            <person name="Woo J.-H."/>
            <person name="Kim H.-S."/>
        </authorList>
    </citation>
    <scope>NUCLEOTIDE SEQUENCE [LARGE SCALE GENOMIC DNA]</scope>
    <source>
        <strain evidence="3 4">TSNA42</strain>
    </source>
</reference>
<proteinExistence type="predicted"/>
<name>A0A2U8H1C0_9RHOO</name>